<keyword evidence="8" id="KW-1185">Reference proteome</keyword>
<dbReference type="Gene3D" id="3.30.1120.10">
    <property type="match status" value="1"/>
</dbReference>
<gene>
    <name evidence="9" type="primary">LOC100367451</name>
</gene>
<keyword evidence="4" id="KW-0106">Calcium</keyword>
<dbReference type="SUPFAM" id="SSF53649">
    <property type="entry name" value="Alkaline phosphatase-like"/>
    <property type="match status" value="1"/>
</dbReference>
<dbReference type="Proteomes" id="UP000694865">
    <property type="component" value="Unplaced"/>
</dbReference>
<reference evidence="9" key="1">
    <citation type="submission" date="2025-08" db="UniProtKB">
        <authorList>
            <consortium name="RefSeq"/>
        </authorList>
    </citation>
    <scope>IDENTIFICATION</scope>
    <source>
        <tissue evidence="9">Testes</tissue>
    </source>
</reference>
<keyword evidence="3" id="KW-0479">Metal-binding</keyword>
<dbReference type="Pfam" id="PF00884">
    <property type="entry name" value="Sulfatase"/>
    <property type="match status" value="2"/>
</dbReference>
<evidence type="ECO:0000313" key="9">
    <source>
        <dbReference type="RefSeq" id="XP_006811559.1"/>
    </source>
</evidence>
<dbReference type="PANTHER" id="PTHR10342">
    <property type="entry name" value="ARYLSULFATASE"/>
    <property type="match status" value="1"/>
</dbReference>
<comment type="cofactor">
    <cofactor evidence="1">
        <name>Ca(2+)</name>
        <dbReference type="ChEBI" id="CHEBI:29108"/>
    </cofactor>
</comment>
<feature type="transmembrane region" description="Helical" evidence="6">
    <location>
        <begin position="43"/>
        <end position="64"/>
    </location>
</feature>
<sequence>MADGTVGYDNEAYVGDGDGSGKAKKYQQGDHADSHRMTKYDKAVLFGIIIVLVAVVAITLIFAVDWTNGDDGNMDSRQQGSTIPPTTQMAADMTTAERPPCGDLGKPPHIVLVLADDVGWNDVGWNNDFMPTPILNELASNGVILNNTYSQPACSPSRAALLTGKYPANAGIQHLVVQEQHPYYLPLHNTLLSTKLKELGYMNHAIGKWHLGFCNWKYTPLWRGFDSFYGIFNGYLSDYSTHIVHSPCMISAMDEAVGNITNALKDKGMWNDTLFIFLSDNGGDMFYAGNNYPFRGNKASLWEGSVKIPGFIYGNMLEKKGYSNNELIHFTDLFATLLSAAGGTPDDDIDGINQWDTVCRGDASKRSEILLHLDTFEATRGAALRMNDYKYIEGITELVPQRVEAHERFHLDQWYVPAEHPDAPIPDAPLISQNVNNTFLFNLRDDPLETTNLATDPEMQDILEEMQARLQYYKDNAAPLWYPENIDESDPKYFDGAWTPGWC</sequence>
<dbReference type="Gene3D" id="3.40.720.10">
    <property type="entry name" value="Alkaline Phosphatase, subunit A"/>
    <property type="match status" value="2"/>
</dbReference>
<evidence type="ECO:0000256" key="1">
    <source>
        <dbReference type="ARBA" id="ARBA00001913"/>
    </source>
</evidence>
<evidence type="ECO:0000256" key="6">
    <source>
        <dbReference type="SAM" id="Phobius"/>
    </source>
</evidence>
<feature type="domain" description="Sulfatase N-terminal" evidence="7">
    <location>
        <begin position="108"/>
        <end position="236"/>
    </location>
</feature>
<dbReference type="InterPro" id="IPR047115">
    <property type="entry name" value="ARSB"/>
</dbReference>
<dbReference type="InterPro" id="IPR017850">
    <property type="entry name" value="Alkaline_phosphatase_core_sf"/>
</dbReference>
<name>A0ABM0LUW8_SACKO</name>
<dbReference type="InterPro" id="IPR000917">
    <property type="entry name" value="Sulfatase_N"/>
</dbReference>
<evidence type="ECO:0000256" key="3">
    <source>
        <dbReference type="ARBA" id="ARBA00022723"/>
    </source>
</evidence>
<proteinExistence type="inferred from homology"/>
<keyword evidence="6" id="KW-0472">Membrane</keyword>
<evidence type="ECO:0000313" key="8">
    <source>
        <dbReference type="Proteomes" id="UP000694865"/>
    </source>
</evidence>
<keyword evidence="5" id="KW-0325">Glycoprotein</keyword>
<dbReference type="RefSeq" id="XP_006811559.1">
    <property type="nucleotide sequence ID" value="XM_006811496.1"/>
</dbReference>
<dbReference type="PANTHER" id="PTHR10342:SF273">
    <property type="entry name" value="RE14504P"/>
    <property type="match status" value="1"/>
</dbReference>
<comment type="similarity">
    <text evidence="2">Belongs to the sulfatase family.</text>
</comment>
<accession>A0ABM0LUW8</accession>
<evidence type="ECO:0000256" key="2">
    <source>
        <dbReference type="ARBA" id="ARBA00008779"/>
    </source>
</evidence>
<dbReference type="CDD" id="cd16029">
    <property type="entry name" value="4-S"/>
    <property type="match status" value="1"/>
</dbReference>
<dbReference type="GeneID" id="100367451"/>
<feature type="domain" description="Sulfatase N-terminal" evidence="7">
    <location>
        <begin position="250"/>
        <end position="342"/>
    </location>
</feature>
<keyword evidence="6" id="KW-0812">Transmembrane</keyword>
<evidence type="ECO:0000256" key="5">
    <source>
        <dbReference type="ARBA" id="ARBA00023180"/>
    </source>
</evidence>
<evidence type="ECO:0000259" key="7">
    <source>
        <dbReference type="Pfam" id="PF00884"/>
    </source>
</evidence>
<organism evidence="8 9">
    <name type="scientific">Saccoglossus kowalevskii</name>
    <name type="common">Acorn worm</name>
    <dbReference type="NCBI Taxonomy" id="10224"/>
    <lineage>
        <taxon>Eukaryota</taxon>
        <taxon>Metazoa</taxon>
        <taxon>Hemichordata</taxon>
        <taxon>Enteropneusta</taxon>
        <taxon>Harrimaniidae</taxon>
        <taxon>Saccoglossus</taxon>
    </lineage>
</organism>
<keyword evidence="6" id="KW-1133">Transmembrane helix</keyword>
<evidence type="ECO:0000256" key="4">
    <source>
        <dbReference type="ARBA" id="ARBA00022837"/>
    </source>
</evidence>
<protein>
    <submittedName>
        <fullName evidence="9">Arylsulfatase I-like isoform X2</fullName>
    </submittedName>
</protein>